<protein>
    <recommendedName>
        <fullName evidence="4">Lipoprotein</fullName>
    </recommendedName>
</protein>
<keyword evidence="3" id="KW-1185">Reference proteome</keyword>
<organism evidence="2 3">
    <name type="scientific">Streptomyces justiciae</name>
    <dbReference type="NCBI Taxonomy" id="2780140"/>
    <lineage>
        <taxon>Bacteria</taxon>
        <taxon>Bacillati</taxon>
        <taxon>Actinomycetota</taxon>
        <taxon>Actinomycetes</taxon>
        <taxon>Kitasatosporales</taxon>
        <taxon>Streptomycetaceae</taxon>
        <taxon>Streptomyces</taxon>
    </lineage>
</organism>
<evidence type="ECO:0000313" key="3">
    <source>
        <dbReference type="Proteomes" id="UP001257948"/>
    </source>
</evidence>
<evidence type="ECO:0008006" key="4">
    <source>
        <dbReference type="Google" id="ProtNLM"/>
    </source>
</evidence>
<evidence type="ECO:0000256" key="1">
    <source>
        <dbReference type="SAM" id="MobiDB-lite"/>
    </source>
</evidence>
<reference evidence="3" key="1">
    <citation type="submission" date="2023-07" db="EMBL/GenBank/DDBJ databases">
        <title>Draft genome sequence of the endophytic actinobacterium Streptomyces justiciae WPN32, a potential antibiotic producer.</title>
        <authorList>
            <person name="Yasawong M."/>
            <person name="Pana W."/>
            <person name="Ganta P."/>
            <person name="Santapan N."/>
            <person name="Songngamsuk T."/>
            <person name="Phatcharaharikarn M."/>
            <person name="Kerdtoob S."/>
            <person name="Nantapong N."/>
        </authorList>
    </citation>
    <scope>NUCLEOTIDE SEQUENCE [LARGE SCALE GENOMIC DNA]</scope>
    <source>
        <strain evidence="3">WPN32</strain>
    </source>
</reference>
<proteinExistence type="predicted"/>
<dbReference type="EMBL" id="JAVTLL010000003">
    <property type="protein sequence ID" value="MDT7840169.1"/>
    <property type="molecule type" value="Genomic_DNA"/>
</dbReference>
<dbReference type="Proteomes" id="UP001257948">
    <property type="component" value="Unassembled WGS sequence"/>
</dbReference>
<accession>A0ABU3LN30</accession>
<comment type="caution">
    <text evidence="2">The sequence shown here is derived from an EMBL/GenBank/DDBJ whole genome shotgun (WGS) entry which is preliminary data.</text>
</comment>
<name>A0ABU3LN30_9ACTN</name>
<gene>
    <name evidence="2" type="ORF">RQC66_05455</name>
</gene>
<dbReference type="RefSeq" id="WP_314198666.1">
    <property type="nucleotide sequence ID" value="NZ_JAVTLL010000003.1"/>
</dbReference>
<evidence type="ECO:0000313" key="2">
    <source>
        <dbReference type="EMBL" id="MDT7840169.1"/>
    </source>
</evidence>
<feature type="region of interest" description="Disordered" evidence="1">
    <location>
        <begin position="15"/>
        <end position="45"/>
    </location>
</feature>
<sequence>MSLAVLALAVAGCGTQNADHSSGPEVVTDNTRADNPVARIPLGDLPTTPTNGLAKGLTLPLDAYTYSAKDRYVWQVAVQEQWRSCMQRYGFSAFAPPAPAADSVSVQTELGMGRRYGISDLATVQKYGYHIPDEVPESPRWEPAAGAEEAVFTGAGSEIEQGKYKGEAVPEGGCRGEASRMYPLPQTTEAEEAAARSFKESQSDPRVVEATAAWSTCMKGKGYTVEEPFKAADLIGSSLSAAEPSDEEIRIATADVTCKKETNLIQTWHQAEQEKQDAEIAKHQNTLSTVKKEKDAAVAKSIAAYDKGAE</sequence>